<keyword evidence="3" id="KW-1185">Reference proteome</keyword>
<evidence type="ECO:0000313" key="3">
    <source>
        <dbReference type="Proteomes" id="UP001054902"/>
    </source>
</evidence>
<dbReference type="EMBL" id="BLLK01000046">
    <property type="protein sequence ID" value="GFH52849.1"/>
    <property type="molecule type" value="Genomic_DNA"/>
</dbReference>
<feature type="transmembrane region" description="Helical" evidence="1">
    <location>
        <begin position="110"/>
        <end position="134"/>
    </location>
</feature>
<reference evidence="2 3" key="1">
    <citation type="journal article" date="2021" name="Sci. Rep.">
        <title>The genome of the diatom Chaetoceros tenuissimus carries an ancient integrated fragment of an extant virus.</title>
        <authorList>
            <person name="Hongo Y."/>
            <person name="Kimura K."/>
            <person name="Takaki Y."/>
            <person name="Yoshida Y."/>
            <person name="Baba S."/>
            <person name="Kobayashi G."/>
            <person name="Nagasaki K."/>
            <person name="Hano T."/>
            <person name="Tomaru Y."/>
        </authorList>
    </citation>
    <scope>NUCLEOTIDE SEQUENCE [LARGE SCALE GENOMIC DNA]</scope>
    <source>
        <strain evidence="2 3">NIES-3715</strain>
    </source>
</reference>
<evidence type="ECO:0000256" key="1">
    <source>
        <dbReference type="SAM" id="Phobius"/>
    </source>
</evidence>
<feature type="transmembrane region" description="Helical" evidence="1">
    <location>
        <begin position="158"/>
        <end position="182"/>
    </location>
</feature>
<feature type="transmembrane region" description="Helical" evidence="1">
    <location>
        <begin position="35"/>
        <end position="62"/>
    </location>
</feature>
<name>A0AAD3H7J0_9STRA</name>
<evidence type="ECO:0000313" key="2">
    <source>
        <dbReference type="EMBL" id="GFH52849.1"/>
    </source>
</evidence>
<dbReference type="Proteomes" id="UP001054902">
    <property type="component" value="Unassembled WGS sequence"/>
</dbReference>
<proteinExistence type="predicted"/>
<sequence>MAAILCKGIGDCFTSCCKCCTAPCTAISTFCNNPFCLYVTSALLCNIPPIAMGIPTVISSFLGCKGSLWLLADIIFCGINIAAAFYVAVKYKNHESQNTGFHRAKEILCYDPVIALYILVLLGHFAWCCLGVTWQGQYIDYGYDDCDTDIPSLVKTCYGFGFAFIFVGTGLIWVGLCCSCCMNGSGSNSNDNVVYQMPPSQRPDIASTDDVEKNTKVPATNATAVPIYNSGEPIYAATVVSEGNPSPSAPPEPTINSKLESTKEKLTKAANKASNVAKAGFDAIKKEMKK</sequence>
<feature type="transmembrane region" description="Helical" evidence="1">
    <location>
        <begin position="68"/>
        <end position="89"/>
    </location>
</feature>
<keyword evidence="1" id="KW-0812">Transmembrane</keyword>
<dbReference type="AlphaFoldDB" id="A0AAD3H7J0"/>
<comment type="caution">
    <text evidence="2">The sequence shown here is derived from an EMBL/GenBank/DDBJ whole genome shotgun (WGS) entry which is preliminary data.</text>
</comment>
<keyword evidence="1" id="KW-0472">Membrane</keyword>
<accession>A0AAD3H7J0</accession>
<gene>
    <name evidence="2" type="ORF">CTEN210_09325</name>
</gene>
<keyword evidence="1" id="KW-1133">Transmembrane helix</keyword>
<protein>
    <submittedName>
        <fullName evidence="2">Uncharacterized protein</fullName>
    </submittedName>
</protein>
<organism evidence="2 3">
    <name type="scientific">Chaetoceros tenuissimus</name>
    <dbReference type="NCBI Taxonomy" id="426638"/>
    <lineage>
        <taxon>Eukaryota</taxon>
        <taxon>Sar</taxon>
        <taxon>Stramenopiles</taxon>
        <taxon>Ochrophyta</taxon>
        <taxon>Bacillariophyta</taxon>
        <taxon>Coscinodiscophyceae</taxon>
        <taxon>Chaetocerotophycidae</taxon>
        <taxon>Chaetocerotales</taxon>
        <taxon>Chaetocerotaceae</taxon>
        <taxon>Chaetoceros</taxon>
    </lineage>
</organism>